<reference evidence="3" key="1">
    <citation type="journal article" date="2019" name="Int. J. Syst. Evol. Microbiol.">
        <title>The Global Catalogue of Microorganisms (GCM) 10K type strain sequencing project: providing services to taxonomists for standard genome sequencing and annotation.</title>
        <authorList>
            <consortium name="The Broad Institute Genomics Platform"/>
            <consortium name="The Broad Institute Genome Sequencing Center for Infectious Disease"/>
            <person name="Wu L."/>
            <person name="Ma J."/>
        </authorList>
    </citation>
    <scope>NUCLEOTIDE SEQUENCE [LARGE SCALE GENOMIC DNA]</scope>
    <source>
        <strain evidence="3">JCM 3399</strain>
    </source>
</reference>
<evidence type="ECO:0000256" key="1">
    <source>
        <dbReference type="SAM" id="MobiDB-lite"/>
    </source>
</evidence>
<name>A0ABQ2V4K8_9ACTN</name>
<dbReference type="Proteomes" id="UP000654471">
    <property type="component" value="Unassembled WGS sequence"/>
</dbReference>
<proteinExistence type="predicted"/>
<evidence type="ECO:0000313" key="2">
    <source>
        <dbReference type="EMBL" id="GGU68723.1"/>
    </source>
</evidence>
<evidence type="ECO:0000313" key="3">
    <source>
        <dbReference type="Proteomes" id="UP000654471"/>
    </source>
</evidence>
<keyword evidence="3" id="KW-1185">Reference proteome</keyword>
<sequence>MSRCGGPETKAGFGARAEMVARLYEEGALDSGLLRDACFPFPGRSGRRGGTRWTGLRPVAATELLGALYGGESVLIQYDGEPLLGRVPNPRSRPVRGPGTGWDLHV</sequence>
<feature type="region of interest" description="Disordered" evidence="1">
    <location>
        <begin position="86"/>
        <end position="106"/>
    </location>
</feature>
<organism evidence="2 3">
    <name type="scientific">Streptomyces albospinus</name>
    <dbReference type="NCBI Taxonomy" id="285515"/>
    <lineage>
        <taxon>Bacteria</taxon>
        <taxon>Bacillati</taxon>
        <taxon>Actinomycetota</taxon>
        <taxon>Actinomycetes</taxon>
        <taxon>Kitasatosporales</taxon>
        <taxon>Streptomycetaceae</taxon>
        <taxon>Streptomyces</taxon>
    </lineage>
</organism>
<dbReference type="EMBL" id="BMRP01000012">
    <property type="protein sequence ID" value="GGU68723.1"/>
    <property type="molecule type" value="Genomic_DNA"/>
</dbReference>
<protein>
    <submittedName>
        <fullName evidence="2">Uncharacterized protein</fullName>
    </submittedName>
</protein>
<comment type="caution">
    <text evidence="2">The sequence shown here is derived from an EMBL/GenBank/DDBJ whole genome shotgun (WGS) entry which is preliminary data.</text>
</comment>
<accession>A0ABQ2V4K8</accession>
<gene>
    <name evidence="2" type="ORF">GCM10010211_37640</name>
</gene>